<feature type="non-terminal residue" evidence="1">
    <location>
        <position position="1"/>
    </location>
</feature>
<evidence type="ECO:0000313" key="1">
    <source>
        <dbReference type="EMBL" id="JAP94241.1"/>
    </source>
</evidence>
<gene>
    <name evidence="1" type="ORF">TPC1_13186</name>
</gene>
<dbReference type="CDD" id="cd00403">
    <property type="entry name" value="Ribosomal_L1"/>
    <property type="match status" value="1"/>
</dbReference>
<dbReference type="InterPro" id="IPR023674">
    <property type="entry name" value="Ribosomal_uL1-like"/>
</dbReference>
<dbReference type="GO" id="GO:0005840">
    <property type="term" value="C:ribosome"/>
    <property type="evidence" value="ECO:0007669"/>
    <property type="project" value="UniProtKB-KW"/>
</dbReference>
<dbReference type="EMBL" id="GDID01002365">
    <property type="protein sequence ID" value="JAP94241.1"/>
    <property type="molecule type" value="Transcribed_RNA"/>
</dbReference>
<reference evidence="1" key="1">
    <citation type="submission" date="2015-07" db="EMBL/GenBank/DDBJ databases">
        <title>Adaptation to a free-living lifestyle via gene acquisitions in the diplomonad Trepomonas sp. PC1.</title>
        <authorList>
            <person name="Xu F."/>
            <person name="Jerlstrom-Hultqvist J."/>
            <person name="Kolisko M."/>
            <person name="Simpson A.G.B."/>
            <person name="Roger A.J."/>
            <person name="Svard S.G."/>
            <person name="Andersson J.O."/>
        </authorList>
    </citation>
    <scope>NUCLEOTIDE SEQUENCE</scope>
    <source>
        <strain evidence="1">PC1</strain>
    </source>
</reference>
<dbReference type="Gene3D" id="3.30.190.20">
    <property type="match status" value="1"/>
</dbReference>
<sequence>KNDLFSMSHVNPQRVKDAVTNLQAYAKGQDCGDFFVRKAKKAETDHAGQIVKKERPARVAKQYKFTETIEIQVGLKNYDPKKDPRFNQPLVLPLMPKTNTRILVLADAADCNRCQQDNVEFHPFDTLAQTFDKNKPGPIKRWAKKYDVILCSKSQIKNIVKVLGPTLTKINRQPLPLEPTDNLKAKLDDMRRTIRIQFKKVLGLNWPVGMVSDKAEDVTRNCMLAINTLVDNLKKGWQNIKVINVHSTMGPSKRIF</sequence>
<organism evidence="1">
    <name type="scientific">Trepomonas sp. PC1</name>
    <dbReference type="NCBI Taxonomy" id="1076344"/>
    <lineage>
        <taxon>Eukaryota</taxon>
        <taxon>Metamonada</taxon>
        <taxon>Diplomonadida</taxon>
        <taxon>Hexamitidae</taxon>
        <taxon>Hexamitinae</taxon>
        <taxon>Trepomonas</taxon>
    </lineage>
</organism>
<proteinExistence type="predicted"/>
<dbReference type="Pfam" id="PF00687">
    <property type="entry name" value="Ribosomal_L1"/>
    <property type="match status" value="1"/>
</dbReference>
<accession>A0A146KFQ0</accession>
<keyword evidence="1" id="KW-0687">Ribonucleoprotein</keyword>
<keyword evidence="1" id="KW-0689">Ribosomal protein</keyword>
<dbReference type="SUPFAM" id="SSF56808">
    <property type="entry name" value="Ribosomal protein L1"/>
    <property type="match status" value="1"/>
</dbReference>
<dbReference type="InterPro" id="IPR028364">
    <property type="entry name" value="Ribosomal_uL1/biogenesis"/>
</dbReference>
<name>A0A146KFQ0_9EUKA</name>
<dbReference type="AlphaFoldDB" id="A0A146KFQ0"/>
<dbReference type="Gene3D" id="3.40.50.790">
    <property type="match status" value="1"/>
</dbReference>
<dbReference type="InterPro" id="IPR016095">
    <property type="entry name" value="Ribosomal_uL1_3-a/b-sand"/>
</dbReference>
<protein>
    <submittedName>
        <fullName evidence="1">Ribosomal protein L10a</fullName>
    </submittedName>
</protein>